<dbReference type="Pfam" id="PF12724">
    <property type="entry name" value="Flavodoxin_5"/>
    <property type="match status" value="1"/>
</dbReference>
<protein>
    <recommendedName>
        <fullName evidence="1">Flavodoxin domain-containing protein</fullName>
    </recommendedName>
</protein>
<dbReference type="PANTHER" id="PTHR38030:SF2">
    <property type="entry name" value="PROTOPORPHYRINOGEN IX DEHYDROGENASE [QUINONE]"/>
    <property type="match status" value="1"/>
</dbReference>
<dbReference type="GO" id="GO:0010181">
    <property type="term" value="F:FMN binding"/>
    <property type="evidence" value="ECO:0007669"/>
    <property type="project" value="TreeGrafter"/>
</dbReference>
<dbReference type="InterPro" id="IPR026816">
    <property type="entry name" value="Flavodoxin_dom"/>
</dbReference>
<dbReference type="Gene3D" id="3.40.50.360">
    <property type="match status" value="1"/>
</dbReference>
<organism evidence="2 3">
    <name type="scientific">Treponema medium ATCC 700293</name>
    <dbReference type="NCBI Taxonomy" id="1125700"/>
    <lineage>
        <taxon>Bacteria</taxon>
        <taxon>Pseudomonadati</taxon>
        <taxon>Spirochaetota</taxon>
        <taxon>Spirochaetia</taxon>
        <taxon>Spirochaetales</taxon>
        <taxon>Treponemataceae</taxon>
        <taxon>Treponema</taxon>
    </lineage>
</organism>
<dbReference type="SUPFAM" id="SSF52218">
    <property type="entry name" value="Flavoproteins"/>
    <property type="match status" value="1"/>
</dbReference>
<dbReference type="GO" id="GO:0006783">
    <property type="term" value="P:heme biosynthetic process"/>
    <property type="evidence" value="ECO:0007669"/>
    <property type="project" value="TreeGrafter"/>
</dbReference>
<feature type="domain" description="Flavodoxin" evidence="1">
    <location>
        <begin position="6"/>
        <end position="93"/>
    </location>
</feature>
<dbReference type="GO" id="GO:0070819">
    <property type="term" value="F:menaquinone-dependent protoporphyrinogen oxidase activity"/>
    <property type="evidence" value="ECO:0007669"/>
    <property type="project" value="TreeGrafter"/>
</dbReference>
<evidence type="ECO:0000313" key="2">
    <source>
        <dbReference type="EMBL" id="EPF29360.1"/>
    </source>
</evidence>
<dbReference type="Proteomes" id="UP000014634">
    <property type="component" value="Unassembled WGS sequence"/>
</dbReference>
<dbReference type="PANTHER" id="PTHR38030">
    <property type="entry name" value="PROTOPORPHYRINOGEN IX DEHYDROGENASE [MENAQUINONE]"/>
    <property type="match status" value="1"/>
</dbReference>
<evidence type="ECO:0000313" key="3">
    <source>
        <dbReference type="Proteomes" id="UP000014634"/>
    </source>
</evidence>
<evidence type="ECO:0000259" key="1">
    <source>
        <dbReference type="Pfam" id="PF12724"/>
    </source>
</evidence>
<accession>A0AA87NSW8</accession>
<dbReference type="RefSeq" id="WP_016522837.1">
    <property type="nucleotide sequence ID" value="NZ_KE332517.1"/>
</dbReference>
<comment type="caution">
    <text evidence="2">The sequence shown here is derived from an EMBL/GenBank/DDBJ whole genome shotgun (WGS) entry which is preliminary data.</text>
</comment>
<sequence>MKKAAIIYASVHHGNTEKVVTAMAHDMPVTLFKAEQAQNVDFSEYDCVGFASGIYAGRFHKSIYAFLKHHRHEFPKYAFAVCTSGMGKGRYAKKFAGYLQANGFTVLGEFECKGFDTFGPFKLFGGLGKGHPDDKELADGVEFIKKIMLTSI</sequence>
<reference evidence="2 3" key="1">
    <citation type="submission" date="2013-04" db="EMBL/GenBank/DDBJ databases">
        <title>The Genome Sequence of Treponema medium ATCC 700293.</title>
        <authorList>
            <consortium name="The Broad Institute Genomics Platform"/>
            <person name="Earl A."/>
            <person name="Ward D."/>
            <person name="Feldgarden M."/>
            <person name="Gevers D."/>
            <person name="Leonetti C."/>
            <person name="Blanton J.M."/>
            <person name="Dewhirst F.E."/>
            <person name="Izard J."/>
            <person name="Walker B."/>
            <person name="Young S."/>
            <person name="Zeng Q."/>
            <person name="Gargeya S."/>
            <person name="Fitzgerald M."/>
            <person name="Haas B."/>
            <person name="Abouelleil A."/>
            <person name="Allen A.W."/>
            <person name="Alvarado L."/>
            <person name="Arachchi H.M."/>
            <person name="Berlin A.M."/>
            <person name="Chapman S.B."/>
            <person name="Gainer-Dewar J."/>
            <person name="Goldberg J."/>
            <person name="Griggs A."/>
            <person name="Gujja S."/>
            <person name="Hansen M."/>
            <person name="Howarth C."/>
            <person name="Imamovic A."/>
            <person name="Ireland A."/>
            <person name="Larimer J."/>
            <person name="McCowan C."/>
            <person name="Murphy C."/>
            <person name="Pearson M."/>
            <person name="Poon T.W."/>
            <person name="Priest M."/>
            <person name="Roberts A."/>
            <person name="Saif S."/>
            <person name="Shea T."/>
            <person name="Sisk P."/>
            <person name="Sykes S."/>
            <person name="Wortman J."/>
            <person name="Nusbaum C."/>
            <person name="Birren B."/>
        </authorList>
    </citation>
    <scope>NUCLEOTIDE SEQUENCE [LARGE SCALE GENOMIC DNA]</scope>
    <source>
        <strain evidence="2 3">ATCC 700293</strain>
    </source>
</reference>
<gene>
    <name evidence="2" type="ORF">HMPREF9195_00870</name>
</gene>
<name>A0AA87NSW8_TREMD</name>
<dbReference type="AlphaFoldDB" id="A0AA87NSW8"/>
<dbReference type="InterPro" id="IPR029039">
    <property type="entry name" value="Flavoprotein-like_sf"/>
</dbReference>
<proteinExistence type="predicted"/>
<dbReference type="EMBL" id="ATFE01000005">
    <property type="protein sequence ID" value="EPF29360.1"/>
    <property type="molecule type" value="Genomic_DNA"/>
</dbReference>
<dbReference type="InterPro" id="IPR052200">
    <property type="entry name" value="Protoporphyrinogen_IX_DH"/>
</dbReference>